<comment type="function">
    <text evidence="4">A flexible structure which links the flagellar filament to the drive apparatus in the basal body.</text>
</comment>
<dbReference type="NCBIfam" id="TIGR03506">
    <property type="entry name" value="FlgEFG_subfam"/>
    <property type="match status" value="1"/>
</dbReference>
<keyword evidence="3 4" id="KW-0975">Bacterial flagellum</keyword>
<dbReference type="Proteomes" id="UP001279553">
    <property type="component" value="Unassembled WGS sequence"/>
</dbReference>
<dbReference type="GO" id="GO:0071978">
    <property type="term" value="P:bacterial-type flagellum-dependent swarming motility"/>
    <property type="evidence" value="ECO:0007669"/>
    <property type="project" value="TreeGrafter"/>
</dbReference>
<protein>
    <recommendedName>
        <fullName evidence="4">Flagellar hook protein FlgE</fullName>
    </recommendedName>
</protein>
<evidence type="ECO:0000259" key="5">
    <source>
        <dbReference type="Pfam" id="PF00460"/>
    </source>
</evidence>
<evidence type="ECO:0000256" key="4">
    <source>
        <dbReference type="RuleBase" id="RU362116"/>
    </source>
</evidence>
<proteinExistence type="inferred from homology"/>
<dbReference type="InterPro" id="IPR001444">
    <property type="entry name" value="Flag_bb_rod_N"/>
</dbReference>
<reference evidence="8 9" key="1">
    <citation type="submission" date="2023-11" db="EMBL/GenBank/DDBJ databases">
        <title>MicrobeMod: A computational toolkit for identifying prokaryotic methylation and restriction-modification with nanopore sequencing.</title>
        <authorList>
            <person name="Crits-Christoph A."/>
            <person name="Kang S.C."/>
            <person name="Lee H."/>
            <person name="Ostrov N."/>
        </authorList>
    </citation>
    <scope>NUCLEOTIDE SEQUENCE [LARGE SCALE GENOMIC DNA]</scope>
    <source>
        <strain evidence="8 9">DSMZ 700</strain>
    </source>
</reference>
<feature type="domain" description="Flagellar basal body rod protein N-terminal" evidence="5">
    <location>
        <begin position="7"/>
        <end position="37"/>
    </location>
</feature>
<evidence type="ECO:0000313" key="9">
    <source>
        <dbReference type="Proteomes" id="UP001279553"/>
    </source>
</evidence>
<dbReference type="GO" id="GO:0009425">
    <property type="term" value="C:bacterial-type flagellum basal body"/>
    <property type="evidence" value="ECO:0007669"/>
    <property type="project" value="UniProtKB-SubCell"/>
</dbReference>
<accession>A0AAW9DNW6</accession>
<dbReference type="Pfam" id="PF00460">
    <property type="entry name" value="Flg_bb_rod"/>
    <property type="match status" value="1"/>
</dbReference>
<dbReference type="InterPro" id="IPR037925">
    <property type="entry name" value="FlgE/F/G-like"/>
</dbReference>
<dbReference type="PANTHER" id="PTHR30435">
    <property type="entry name" value="FLAGELLAR PROTEIN"/>
    <property type="match status" value="1"/>
</dbReference>
<dbReference type="AlphaFoldDB" id="A0AAW9DNW6"/>
<dbReference type="RefSeq" id="WP_319612881.1">
    <property type="nucleotide sequence ID" value="NZ_JAWXYB010000018.1"/>
</dbReference>
<dbReference type="GO" id="GO:0005829">
    <property type="term" value="C:cytosol"/>
    <property type="evidence" value="ECO:0007669"/>
    <property type="project" value="TreeGrafter"/>
</dbReference>
<organism evidence="8 9">
    <name type="scientific">Acidiphilium acidophilum</name>
    <name type="common">Thiobacillus acidophilus</name>
    <dbReference type="NCBI Taxonomy" id="76588"/>
    <lineage>
        <taxon>Bacteria</taxon>
        <taxon>Pseudomonadati</taxon>
        <taxon>Pseudomonadota</taxon>
        <taxon>Alphaproteobacteria</taxon>
        <taxon>Acetobacterales</taxon>
        <taxon>Acidocellaceae</taxon>
        <taxon>Acidiphilium</taxon>
    </lineage>
</organism>
<name>A0AAW9DNW6_ACIAO</name>
<comment type="caution">
    <text evidence="8">The sequence shown here is derived from an EMBL/GenBank/DDBJ whole genome shotgun (WGS) entry which is preliminary data.</text>
</comment>
<dbReference type="InterPro" id="IPR020013">
    <property type="entry name" value="Flagellar_FlgE/F/G"/>
</dbReference>
<dbReference type="NCBIfam" id="NF004242">
    <property type="entry name" value="PRK05682.2-1"/>
    <property type="match status" value="1"/>
</dbReference>
<evidence type="ECO:0000256" key="1">
    <source>
        <dbReference type="ARBA" id="ARBA00004117"/>
    </source>
</evidence>
<feature type="domain" description="Flagellar hook protein FlgE/F/G-like D1" evidence="7">
    <location>
        <begin position="84"/>
        <end position="162"/>
    </location>
</feature>
<comment type="subcellular location">
    <subcellularLocation>
        <location evidence="1 4">Bacterial flagellum basal body</location>
    </subcellularLocation>
</comment>
<dbReference type="Pfam" id="PF06429">
    <property type="entry name" value="Flg_bbr_C"/>
    <property type="match status" value="1"/>
</dbReference>
<keyword evidence="8" id="KW-0969">Cilium</keyword>
<gene>
    <name evidence="8" type="primary">flgE</name>
    <name evidence="8" type="ORF">SIL87_03875</name>
</gene>
<keyword evidence="9" id="KW-1185">Reference proteome</keyword>
<keyword evidence="8" id="KW-0966">Cell projection</keyword>
<evidence type="ECO:0000259" key="6">
    <source>
        <dbReference type="Pfam" id="PF06429"/>
    </source>
</evidence>
<dbReference type="InterPro" id="IPR053967">
    <property type="entry name" value="LlgE_F_G-like_D1"/>
</dbReference>
<dbReference type="EMBL" id="JAWXYB010000018">
    <property type="protein sequence ID" value="MDX5929900.1"/>
    <property type="molecule type" value="Genomic_DNA"/>
</dbReference>
<dbReference type="Pfam" id="PF22692">
    <property type="entry name" value="LlgE_F_G_D1"/>
    <property type="match status" value="1"/>
</dbReference>
<evidence type="ECO:0000256" key="2">
    <source>
        <dbReference type="ARBA" id="ARBA00009677"/>
    </source>
</evidence>
<dbReference type="PANTHER" id="PTHR30435:SF1">
    <property type="entry name" value="FLAGELLAR HOOK PROTEIN FLGE"/>
    <property type="match status" value="1"/>
</dbReference>
<dbReference type="SUPFAM" id="SSF117143">
    <property type="entry name" value="Flagellar hook protein flgE"/>
    <property type="match status" value="1"/>
</dbReference>
<sequence length="439" mass="44650">MSIFGALDTSVSGMQAQSSAFTNISDNIANSQTTGYKGVDTNFINYLVQSTPTSNGADSVVAHPDYTNTVQGTVTQSTDPLALAISGQGYFAVSEPTSNTSTSSTSQAFQAQQYFTRAGDFSLNKEGYLVNGSGAYLNAWPITNGTVNTSTLAPIQISEGATPPIATGNVTIAAALPTTPATPTSTTPVSTQVDVYDALGNMQQLSLNWTQGTAANSWNLNVTSPNATANPIASATMVFGPTGADTAAASGTLSTLKTSTANASATPNTDGNEATLTIPADFGSGAQPITLNFGTYGGTAGLTQYAGTSLNLQGATQDGSPPGNFSNLSIDTQGNITVNYSNGFSKSVAQIPIATFDAPDALQNQSGQLYTASQGSGAATVNAVGSNGSSLVTGSIESSNVDIATQFTNLITAQQAYTANSKVITTAQQLLQTVVNMVQ</sequence>
<keyword evidence="8" id="KW-0282">Flagellum</keyword>
<comment type="similarity">
    <text evidence="2 4">Belongs to the flagella basal body rod proteins family.</text>
</comment>
<evidence type="ECO:0000256" key="3">
    <source>
        <dbReference type="ARBA" id="ARBA00023143"/>
    </source>
</evidence>
<evidence type="ECO:0000313" key="8">
    <source>
        <dbReference type="EMBL" id="MDX5929900.1"/>
    </source>
</evidence>
<evidence type="ECO:0000259" key="7">
    <source>
        <dbReference type="Pfam" id="PF22692"/>
    </source>
</evidence>
<dbReference type="GO" id="GO:0009424">
    <property type="term" value="C:bacterial-type flagellum hook"/>
    <property type="evidence" value="ECO:0007669"/>
    <property type="project" value="TreeGrafter"/>
</dbReference>
<dbReference type="InterPro" id="IPR010930">
    <property type="entry name" value="Flg_bb/hook_C_dom"/>
</dbReference>
<feature type="domain" description="Flagellar basal-body/hook protein C-terminal" evidence="6">
    <location>
        <begin position="393"/>
        <end position="437"/>
    </location>
</feature>